<proteinExistence type="predicted"/>
<feature type="compositionally biased region" description="Acidic residues" evidence="1">
    <location>
        <begin position="166"/>
        <end position="181"/>
    </location>
</feature>
<accession>A0A8J2KK50</accession>
<comment type="caution">
    <text evidence="2">The sequence shown here is derived from an EMBL/GenBank/DDBJ whole genome shotgun (WGS) entry which is preliminary data.</text>
</comment>
<sequence length="251" mass="28161">GSGEPEIDLVLWGLRSQLSNQTRVSSNLEERNWTKMNSGSFLVSSLSPNFMSMNSLSALIGRMNLKLPSMMSLVPYTMDGPFKKSMNFFLRLAWSSKIQLPVLIAVCFMAFDIRLQLEINIFWDANHRQPVNPDNNRFVPNRDGNAAFIAAQTTLNLDGIPSDLEMDDDESFSESDDDDEDCKSSSDITDVTSTICFSESFDSDQEGRFASVIKSFIFLVQQCSSVVTSTSIAVQLRTQKNNGQTFLYKFC</sequence>
<feature type="region of interest" description="Disordered" evidence="1">
    <location>
        <begin position="166"/>
        <end position="186"/>
    </location>
</feature>
<gene>
    <name evidence="2" type="ORF">AFUS01_LOCUS25136</name>
</gene>
<organism evidence="2 3">
    <name type="scientific">Allacma fusca</name>
    <dbReference type="NCBI Taxonomy" id="39272"/>
    <lineage>
        <taxon>Eukaryota</taxon>
        <taxon>Metazoa</taxon>
        <taxon>Ecdysozoa</taxon>
        <taxon>Arthropoda</taxon>
        <taxon>Hexapoda</taxon>
        <taxon>Collembola</taxon>
        <taxon>Symphypleona</taxon>
        <taxon>Sminthuridae</taxon>
        <taxon>Allacma</taxon>
    </lineage>
</organism>
<dbReference type="AlphaFoldDB" id="A0A8J2KK50"/>
<dbReference type="Proteomes" id="UP000708208">
    <property type="component" value="Unassembled WGS sequence"/>
</dbReference>
<reference evidence="2" key="1">
    <citation type="submission" date="2021-06" db="EMBL/GenBank/DDBJ databases">
        <authorList>
            <person name="Hodson N. C."/>
            <person name="Mongue J. A."/>
            <person name="Jaron S. K."/>
        </authorList>
    </citation>
    <scope>NUCLEOTIDE SEQUENCE</scope>
</reference>
<protein>
    <submittedName>
        <fullName evidence="2">Uncharacterized protein</fullName>
    </submittedName>
</protein>
<feature type="non-terminal residue" evidence="2">
    <location>
        <position position="251"/>
    </location>
</feature>
<dbReference type="EMBL" id="CAJVCH010320637">
    <property type="protein sequence ID" value="CAG7786572.1"/>
    <property type="molecule type" value="Genomic_DNA"/>
</dbReference>
<name>A0A8J2KK50_9HEXA</name>
<evidence type="ECO:0000313" key="3">
    <source>
        <dbReference type="Proteomes" id="UP000708208"/>
    </source>
</evidence>
<evidence type="ECO:0000313" key="2">
    <source>
        <dbReference type="EMBL" id="CAG7786572.1"/>
    </source>
</evidence>
<keyword evidence="3" id="KW-1185">Reference proteome</keyword>
<dbReference type="OrthoDB" id="6626870at2759"/>
<evidence type="ECO:0000256" key="1">
    <source>
        <dbReference type="SAM" id="MobiDB-lite"/>
    </source>
</evidence>